<evidence type="ECO:0008006" key="3">
    <source>
        <dbReference type="Google" id="ProtNLM"/>
    </source>
</evidence>
<dbReference type="EMBL" id="CP007128">
    <property type="protein sequence ID" value="AHG87642.1"/>
    <property type="molecule type" value="Genomic_DNA"/>
</dbReference>
<name>W0RB01_9BACT</name>
<dbReference type="RefSeq" id="WP_025409200.1">
    <property type="nucleotide sequence ID" value="NZ_CP007128.1"/>
</dbReference>
<evidence type="ECO:0000313" key="2">
    <source>
        <dbReference type="Proteomes" id="UP000019151"/>
    </source>
</evidence>
<accession>W0RB01</accession>
<gene>
    <name evidence="1" type="ORF">J421_0105</name>
</gene>
<dbReference type="InParanoid" id="W0RB01"/>
<keyword evidence="2" id="KW-1185">Reference proteome</keyword>
<dbReference type="KEGG" id="gba:J421_0105"/>
<dbReference type="AlphaFoldDB" id="W0RB01"/>
<dbReference type="eggNOG" id="ENOG502ZBQZ">
    <property type="taxonomic scope" value="Bacteria"/>
</dbReference>
<dbReference type="HOGENOM" id="CLU_105419_0_0_0"/>
<dbReference type="Proteomes" id="UP000019151">
    <property type="component" value="Chromosome"/>
</dbReference>
<sequence>MPSVPFDTLPDDARLWVFASAEPLDGEQSARLLHEVDAFLATWAAHGDPLRAGRDWRDDRFLAVGVDQSTAGASGCSIDGLFRRLQALEPALGTSLLGGAGRVYWRDAAGRVQAAPRPDARAHAARGAWGPDSPVFDLGVTTAGEWRRRFERPARDSWHAALL</sequence>
<reference evidence="1 2" key="1">
    <citation type="journal article" date="2014" name="Genome Announc.">
        <title>Genome Sequence and Methylome of Soil Bacterium Gemmatirosa kalamazoonensis KBS708T, a Member of the Rarely Cultivated Gemmatimonadetes Phylum.</title>
        <authorList>
            <person name="Debruyn J.M."/>
            <person name="Radosevich M."/>
            <person name="Wommack K.E."/>
            <person name="Polson S.W."/>
            <person name="Hauser L.J."/>
            <person name="Fawaz M.N."/>
            <person name="Korlach J."/>
            <person name="Tsai Y.C."/>
        </authorList>
    </citation>
    <scope>NUCLEOTIDE SEQUENCE [LARGE SCALE GENOMIC DNA]</scope>
    <source>
        <strain evidence="1 2">KBS708</strain>
    </source>
</reference>
<evidence type="ECO:0000313" key="1">
    <source>
        <dbReference type="EMBL" id="AHG87642.1"/>
    </source>
</evidence>
<organism evidence="1 2">
    <name type="scientific">Gemmatirosa kalamazoonensis</name>
    <dbReference type="NCBI Taxonomy" id="861299"/>
    <lineage>
        <taxon>Bacteria</taxon>
        <taxon>Pseudomonadati</taxon>
        <taxon>Gemmatimonadota</taxon>
        <taxon>Gemmatimonadia</taxon>
        <taxon>Gemmatimonadales</taxon>
        <taxon>Gemmatimonadaceae</taxon>
        <taxon>Gemmatirosa</taxon>
    </lineage>
</organism>
<dbReference type="STRING" id="861299.J421_0105"/>
<dbReference type="OrthoDB" id="978691at2"/>
<protein>
    <recommendedName>
        <fullName evidence="3">ABC transporter ATPase</fullName>
    </recommendedName>
</protein>
<proteinExistence type="predicted"/>